<keyword evidence="1" id="KW-0472">Membrane</keyword>
<proteinExistence type="predicted"/>
<dbReference type="STRING" id="1513793.SAMN06296036_1563"/>
<keyword evidence="1" id="KW-0812">Transmembrane</keyword>
<dbReference type="GO" id="GO:0080120">
    <property type="term" value="P:CAAX-box protein maturation"/>
    <property type="evidence" value="ECO:0007669"/>
    <property type="project" value="UniProtKB-ARBA"/>
</dbReference>
<sequence>MSWFDIVLFGLVGFATIGMFYGLNGSYLIAVTTLGLAIYQGRVSGLGLLIIAVGVGLGWFFSNSRVKLLPKSLGHLLLIVLVLALSMHVVPGFENLKVVDGLRLAPDSLPYTMYLNLDKQFAAWILILVVGLKANRESLVKGLSRGIFFAIPVFLFIAALSLLVSWVRFNPKYPEILPIWAYKNLLFTCVSEELFFRAYIQTSLISFFSCRLKNGQYWGIAMAAVIFGLAHFAGGLTYVFMATVAGGVYGLAYYRSQSLEAAILTHFLVNLGHILLFSYPALAPS</sequence>
<feature type="transmembrane region" description="Helical" evidence="1">
    <location>
        <begin position="261"/>
        <end position="282"/>
    </location>
</feature>
<evidence type="ECO:0000259" key="2">
    <source>
        <dbReference type="Pfam" id="PF02517"/>
    </source>
</evidence>
<feature type="transmembrane region" description="Helical" evidence="1">
    <location>
        <begin position="42"/>
        <end position="61"/>
    </location>
</feature>
<feature type="transmembrane region" description="Helical" evidence="1">
    <location>
        <begin position="113"/>
        <end position="134"/>
    </location>
</feature>
<dbReference type="RefSeq" id="WP_132326474.1">
    <property type="nucleotide sequence ID" value="NZ_FWZT01000056.1"/>
</dbReference>
<reference evidence="4" key="1">
    <citation type="submission" date="2017-04" db="EMBL/GenBank/DDBJ databases">
        <authorList>
            <person name="Varghese N."/>
            <person name="Submissions S."/>
        </authorList>
    </citation>
    <scope>NUCLEOTIDE SEQUENCE [LARGE SCALE GENOMIC DNA]</scope>
    <source>
        <strain evidence="4">RKEM611</strain>
    </source>
</reference>
<feature type="transmembrane region" description="Helical" evidence="1">
    <location>
        <begin position="73"/>
        <end position="93"/>
    </location>
</feature>
<protein>
    <recommendedName>
        <fullName evidence="2">CAAX prenyl protease 2/Lysostaphin resistance protein A-like domain-containing protein</fullName>
    </recommendedName>
</protein>
<organism evidence="3 4">
    <name type="scientific">Pseudobacteriovorax antillogorgiicola</name>
    <dbReference type="NCBI Taxonomy" id="1513793"/>
    <lineage>
        <taxon>Bacteria</taxon>
        <taxon>Pseudomonadati</taxon>
        <taxon>Bdellovibrionota</taxon>
        <taxon>Oligoflexia</taxon>
        <taxon>Oligoflexales</taxon>
        <taxon>Pseudobacteriovoracaceae</taxon>
        <taxon>Pseudobacteriovorax</taxon>
    </lineage>
</organism>
<evidence type="ECO:0000313" key="3">
    <source>
        <dbReference type="EMBL" id="SMF84512.1"/>
    </source>
</evidence>
<feature type="transmembrane region" description="Helical" evidence="1">
    <location>
        <begin position="217"/>
        <end position="241"/>
    </location>
</feature>
<evidence type="ECO:0000313" key="4">
    <source>
        <dbReference type="Proteomes" id="UP000192907"/>
    </source>
</evidence>
<accession>A0A1Y6CX17</accession>
<feature type="transmembrane region" description="Helical" evidence="1">
    <location>
        <begin position="146"/>
        <end position="167"/>
    </location>
</feature>
<feature type="transmembrane region" description="Helical" evidence="1">
    <location>
        <begin position="7"/>
        <end position="30"/>
    </location>
</feature>
<feature type="domain" description="CAAX prenyl protease 2/Lysostaphin resistance protein A-like" evidence="2">
    <location>
        <begin position="180"/>
        <end position="271"/>
    </location>
</feature>
<gene>
    <name evidence="3" type="ORF">SAMN06296036_1563</name>
</gene>
<evidence type="ECO:0000256" key="1">
    <source>
        <dbReference type="SAM" id="Phobius"/>
    </source>
</evidence>
<dbReference type="EMBL" id="FWZT01000056">
    <property type="protein sequence ID" value="SMF84512.1"/>
    <property type="molecule type" value="Genomic_DNA"/>
</dbReference>
<dbReference type="GO" id="GO:0004175">
    <property type="term" value="F:endopeptidase activity"/>
    <property type="evidence" value="ECO:0007669"/>
    <property type="project" value="UniProtKB-ARBA"/>
</dbReference>
<dbReference type="Pfam" id="PF02517">
    <property type="entry name" value="Rce1-like"/>
    <property type="match status" value="1"/>
</dbReference>
<dbReference type="Proteomes" id="UP000192907">
    <property type="component" value="Unassembled WGS sequence"/>
</dbReference>
<dbReference type="OrthoDB" id="5322702at2"/>
<keyword evidence="1" id="KW-1133">Transmembrane helix</keyword>
<dbReference type="AlphaFoldDB" id="A0A1Y6CX17"/>
<name>A0A1Y6CX17_9BACT</name>
<keyword evidence="4" id="KW-1185">Reference proteome</keyword>
<dbReference type="InterPro" id="IPR003675">
    <property type="entry name" value="Rce1/LyrA-like_dom"/>
</dbReference>